<sequence length="78" mass="8846">MVSYITRPVTKAIPHFGKLNLENLIAYTPNLVFWGGASTFGLFVFAEGVPVFQDTFFKKIPFFGEHWISNPDPQDLPQ</sequence>
<evidence type="ECO:0000256" key="1">
    <source>
        <dbReference type="SAM" id="Phobius"/>
    </source>
</evidence>
<dbReference type="Pfam" id="PF09796">
    <property type="entry name" value="QCR10"/>
    <property type="match status" value="1"/>
</dbReference>
<organism evidence="2 3">
    <name type="scientific">Wickerhamomyces mucosus</name>
    <dbReference type="NCBI Taxonomy" id="1378264"/>
    <lineage>
        <taxon>Eukaryota</taxon>
        <taxon>Fungi</taxon>
        <taxon>Dikarya</taxon>
        <taxon>Ascomycota</taxon>
        <taxon>Saccharomycotina</taxon>
        <taxon>Saccharomycetes</taxon>
        <taxon>Phaffomycetales</taxon>
        <taxon>Wickerhamomycetaceae</taxon>
        <taxon>Wickerhamomyces</taxon>
    </lineage>
</organism>
<dbReference type="PANTHER" id="PTHR28254">
    <property type="entry name" value="CYTOCHROME B-C1 COMPLEX SUBUNIT 10"/>
    <property type="match status" value="1"/>
</dbReference>
<evidence type="ECO:0008006" key="4">
    <source>
        <dbReference type="Google" id="ProtNLM"/>
    </source>
</evidence>
<dbReference type="PANTHER" id="PTHR28254:SF1">
    <property type="entry name" value="CYTOCHROME B-C1 COMPLEX SUBUNIT 10, MITOCHONDRIAL"/>
    <property type="match status" value="1"/>
</dbReference>
<keyword evidence="1" id="KW-0812">Transmembrane</keyword>
<reference evidence="2" key="1">
    <citation type="journal article" date="2021" name="Open Biol.">
        <title>Shared evolutionary footprints suggest mitochondrial oxidative damage underlies multiple complex I losses in fungi.</title>
        <authorList>
            <person name="Schikora-Tamarit M.A."/>
            <person name="Marcet-Houben M."/>
            <person name="Nosek J."/>
            <person name="Gabaldon T."/>
        </authorList>
    </citation>
    <scope>NUCLEOTIDE SEQUENCE</scope>
    <source>
        <strain evidence="2">CBS6341</strain>
    </source>
</reference>
<evidence type="ECO:0000313" key="3">
    <source>
        <dbReference type="Proteomes" id="UP000769528"/>
    </source>
</evidence>
<keyword evidence="1" id="KW-0472">Membrane</keyword>
<dbReference type="AlphaFoldDB" id="A0A9P8TDU5"/>
<gene>
    <name evidence="2" type="ORF">WICMUC_003107</name>
</gene>
<dbReference type="EMBL" id="JAEUBF010000838">
    <property type="protein sequence ID" value="KAH3674691.1"/>
    <property type="molecule type" value="Genomic_DNA"/>
</dbReference>
<dbReference type="GO" id="GO:0006122">
    <property type="term" value="P:mitochondrial electron transport, ubiquinol to cytochrome c"/>
    <property type="evidence" value="ECO:0007669"/>
    <property type="project" value="InterPro"/>
</dbReference>
<dbReference type="Proteomes" id="UP000769528">
    <property type="component" value="Unassembled WGS sequence"/>
</dbReference>
<reference evidence="2" key="2">
    <citation type="submission" date="2021-01" db="EMBL/GenBank/DDBJ databases">
        <authorList>
            <person name="Schikora-Tamarit M.A."/>
        </authorList>
    </citation>
    <scope>NUCLEOTIDE SEQUENCE</scope>
    <source>
        <strain evidence="2">CBS6341</strain>
    </source>
</reference>
<proteinExistence type="predicted"/>
<keyword evidence="1" id="KW-1133">Transmembrane helix</keyword>
<dbReference type="InterPro" id="IPR019182">
    <property type="entry name" value="Cytochrome_b-c1_su10_fun"/>
</dbReference>
<evidence type="ECO:0000313" key="2">
    <source>
        <dbReference type="EMBL" id="KAH3674691.1"/>
    </source>
</evidence>
<feature type="transmembrane region" description="Helical" evidence="1">
    <location>
        <begin position="31"/>
        <end position="52"/>
    </location>
</feature>
<keyword evidence="3" id="KW-1185">Reference proteome</keyword>
<comment type="caution">
    <text evidence="2">The sequence shown here is derived from an EMBL/GenBank/DDBJ whole genome shotgun (WGS) entry which is preliminary data.</text>
</comment>
<dbReference type="GO" id="GO:0005739">
    <property type="term" value="C:mitochondrion"/>
    <property type="evidence" value="ECO:0007669"/>
    <property type="project" value="GOC"/>
</dbReference>
<accession>A0A9P8TDU5</accession>
<dbReference type="OrthoDB" id="2391627at2759"/>
<name>A0A9P8TDU5_9ASCO</name>
<protein>
    <recommendedName>
        <fullName evidence="4">Cytochrome b-c1 complex subunit 10</fullName>
    </recommendedName>
</protein>